<dbReference type="Proteomes" id="UP000245698">
    <property type="component" value="Unassembled WGS sequence"/>
</dbReference>
<evidence type="ECO:0000313" key="3">
    <source>
        <dbReference type="Proteomes" id="UP000245698"/>
    </source>
</evidence>
<feature type="compositionally biased region" description="Basic and acidic residues" evidence="1">
    <location>
        <begin position="10"/>
        <end position="19"/>
    </location>
</feature>
<evidence type="ECO:0000256" key="1">
    <source>
        <dbReference type="SAM" id="MobiDB-lite"/>
    </source>
</evidence>
<keyword evidence="3" id="KW-1185">Reference proteome</keyword>
<accession>A0A2P9ALA4</accession>
<protein>
    <submittedName>
        <fullName evidence="2">Uncharacterized protein</fullName>
    </submittedName>
</protein>
<evidence type="ECO:0000313" key="2">
    <source>
        <dbReference type="EMBL" id="SJM31882.1"/>
    </source>
</evidence>
<gene>
    <name evidence="2" type="ORF">BQ8482_220053</name>
</gene>
<proteinExistence type="predicted"/>
<dbReference type="AlphaFoldDB" id="A0A2P9ALA4"/>
<dbReference type="EMBL" id="FUIG01000029">
    <property type="protein sequence ID" value="SJM31882.1"/>
    <property type="molecule type" value="Genomic_DNA"/>
</dbReference>
<sequence>MMPSTAPRFDGPRKPDGHGQDSSITTDAGALGDPSTSNLAVQAKRRGTVALVAYTQVLRGMFRSGRSQWAYSMAHPVCISS</sequence>
<name>A0A2P9ALA4_9HYPH</name>
<organism evidence="2 3">
    <name type="scientific">Mesorhizobium delmotii</name>
    <dbReference type="NCBI Taxonomy" id="1631247"/>
    <lineage>
        <taxon>Bacteria</taxon>
        <taxon>Pseudomonadati</taxon>
        <taxon>Pseudomonadota</taxon>
        <taxon>Alphaproteobacteria</taxon>
        <taxon>Hyphomicrobiales</taxon>
        <taxon>Phyllobacteriaceae</taxon>
        <taxon>Mesorhizobium</taxon>
    </lineage>
</organism>
<feature type="region of interest" description="Disordered" evidence="1">
    <location>
        <begin position="1"/>
        <end position="37"/>
    </location>
</feature>
<reference evidence="3" key="1">
    <citation type="submission" date="2016-12" db="EMBL/GenBank/DDBJ databases">
        <authorList>
            <person name="Brunel B."/>
        </authorList>
    </citation>
    <scope>NUCLEOTIDE SEQUENCE [LARGE SCALE GENOMIC DNA]</scope>
</reference>